<dbReference type="Pfam" id="PF00089">
    <property type="entry name" value="Trypsin"/>
    <property type="match status" value="1"/>
</dbReference>
<proteinExistence type="predicted"/>
<dbReference type="InterPro" id="IPR043504">
    <property type="entry name" value="Peptidase_S1_PA_chymotrypsin"/>
</dbReference>
<name>A0ABN8B4C1_CHISP</name>
<feature type="signal peptide" evidence="5">
    <location>
        <begin position="1"/>
        <end position="17"/>
    </location>
</feature>
<dbReference type="InterPro" id="IPR050430">
    <property type="entry name" value="Peptidase_S1"/>
</dbReference>
<keyword evidence="1" id="KW-0645">Protease</keyword>
<dbReference type="InterPro" id="IPR009003">
    <property type="entry name" value="Peptidase_S1_PA"/>
</dbReference>
<evidence type="ECO:0000313" key="7">
    <source>
        <dbReference type="EMBL" id="CAH0401919.1"/>
    </source>
</evidence>
<dbReference type="PROSITE" id="PS50240">
    <property type="entry name" value="TRYPSIN_DOM"/>
    <property type="match status" value="1"/>
</dbReference>
<dbReference type="EMBL" id="OU963895">
    <property type="protein sequence ID" value="CAH0401919.1"/>
    <property type="molecule type" value="Genomic_DNA"/>
</dbReference>
<reference evidence="7" key="1">
    <citation type="submission" date="2021-12" db="EMBL/GenBank/DDBJ databases">
        <authorList>
            <person name="King R."/>
        </authorList>
    </citation>
    <scope>NUCLEOTIDE SEQUENCE</scope>
</reference>
<keyword evidence="3" id="KW-0720">Serine protease</keyword>
<dbReference type="PANTHER" id="PTHR24276:SF91">
    <property type="entry name" value="AT26814P-RELATED"/>
    <property type="match status" value="1"/>
</dbReference>
<protein>
    <recommendedName>
        <fullName evidence="6">Peptidase S1 domain-containing protein</fullName>
    </recommendedName>
</protein>
<dbReference type="SUPFAM" id="SSF50494">
    <property type="entry name" value="Trypsin-like serine proteases"/>
    <property type="match status" value="1"/>
</dbReference>
<keyword evidence="4" id="KW-1015">Disulfide bond</keyword>
<evidence type="ECO:0000256" key="5">
    <source>
        <dbReference type="SAM" id="SignalP"/>
    </source>
</evidence>
<dbReference type="SMART" id="SM00020">
    <property type="entry name" value="Tryp_SPc"/>
    <property type="match status" value="1"/>
</dbReference>
<evidence type="ECO:0000256" key="2">
    <source>
        <dbReference type="ARBA" id="ARBA00022801"/>
    </source>
</evidence>
<evidence type="ECO:0000259" key="6">
    <source>
        <dbReference type="PROSITE" id="PS50240"/>
    </source>
</evidence>
<dbReference type="Proteomes" id="UP001153292">
    <property type="component" value="Chromosome 2"/>
</dbReference>
<dbReference type="PANTHER" id="PTHR24276">
    <property type="entry name" value="POLYSERASE-RELATED"/>
    <property type="match status" value="1"/>
</dbReference>
<keyword evidence="8" id="KW-1185">Reference proteome</keyword>
<organism evidence="7 8">
    <name type="scientific">Chilo suppressalis</name>
    <name type="common">Asiatic rice borer moth</name>
    <dbReference type="NCBI Taxonomy" id="168631"/>
    <lineage>
        <taxon>Eukaryota</taxon>
        <taxon>Metazoa</taxon>
        <taxon>Ecdysozoa</taxon>
        <taxon>Arthropoda</taxon>
        <taxon>Hexapoda</taxon>
        <taxon>Insecta</taxon>
        <taxon>Pterygota</taxon>
        <taxon>Neoptera</taxon>
        <taxon>Endopterygota</taxon>
        <taxon>Lepidoptera</taxon>
        <taxon>Glossata</taxon>
        <taxon>Ditrysia</taxon>
        <taxon>Pyraloidea</taxon>
        <taxon>Crambidae</taxon>
        <taxon>Crambinae</taxon>
        <taxon>Chilo</taxon>
    </lineage>
</organism>
<evidence type="ECO:0000256" key="1">
    <source>
        <dbReference type="ARBA" id="ARBA00022670"/>
    </source>
</evidence>
<keyword evidence="5" id="KW-0732">Signal</keyword>
<evidence type="ECO:0000256" key="4">
    <source>
        <dbReference type="ARBA" id="ARBA00023157"/>
    </source>
</evidence>
<feature type="domain" description="Peptidase S1" evidence="6">
    <location>
        <begin position="96"/>
        <end position="297"/>
    </location>
</feature>
<evidence type="ECO:0000256" key="3">
    <source>
        <dbReference type="ARBA" id="ARBA00022825"/>
    </source>
</evidence>
<dbReference type="Gene3D" id="2.40.10.10">
    <property type="entry name" value="Trypsin-like serine proteases"/>
    <property type="match status" value="3"/>
</dbReference>
<keyword evidence="2" id="KW-0378">Hydrolase</keyword>
<evidence type="ECO:0000313" key="8">
    <source>
        <dbReference type="Proteomes" id="UP001153292"/>
    </source>
</evidence>
<feature type="chain" id="PRO_5047515396" description="Peptidase S1 domain-containing protein" evidence="5">
    <location>
        <begin position="18"/>
        <end position="439"/>
    </location>
</feature>
<dbReference type="InterPro" id="IPR001254">
    <property type="entry name" value="Trypsin_dom"/>
</dbReference>
<sequence length="439" mass="49355">MKLINLLVLLYIKVNRGDIEKSRFGATKSIKTTLEREVDATTDDEEPGTGYNVTAVGVDSTTINIVGDSLINYFESLFEATSFPRNYGMPILNRKVFRGARVTIREHPYIVSIRRQFSHYLTGTLLTKNIIITVAHPIYEVPIADLQVVTGQNYNDRGTVLHTVVLVLIHENFTPSTLEADIALLMIYEEVDYRYGVKYIMLAPPRSSINGEIAFVTGWGRCDRTEKLIKFGMICAGVARSEDLLCPCMAVPGAPLVVDANVAGILSWGFGCGYLQDRPLVYTNLAVYQPWLIHNVPIITKIAKKHLESIFEATKAYLLSQWLNKTRLRLPDVEKPHSDEISPLELDTQLAKLDGTVFDIRDFLFNSTYRKKKVTMLRAMRKHLEAQVKIEAQAKVNKKMLRVNSFMSDSVLNESGLSLASGVLTENEVSEEESSNEDQ</sequence>
<gene>
    <name evidence="7" type="ORF">CHILSU_LOCUS5156</name>
</gene>
<accession>A0ABN8B4C1</accession>